<proteinExistence type="predicted"/>
<evidence type="ECO:0000313" key="2">
    <source>
        <dbReference type="EMBL" id="KIT15875.1"/>
    </source>
</evidence>
<comment type="caution">
    <text evidence="2">The sequence shown here is derived from an EMBL/GenBank/DDBJ whole genome shotgun (WGS) entry which is preliminary data.</text>
</comment>
<feature type="compositionally biased region" description="Basic and acidic residues" evidence="1">
    <location>
        <begin position="93"/>
        <end position="104"/>
    </location>
</feature>
<dbReference type="Proteomes" id="UP000032232">
    <property type="component" value="Unassembled WGS sequence"/>
</dbReference>
<name>A0A0D1EJ96_9RHOB</name>
<dbReference type="EMBL" id="JYFE01000042">
    <property type="protein sequence ID" value="KIT15875.1"/>
    <property type="molecule type" value="Genomic_DNA"/>
</dbReference>
<organism evidence="2 3">
    <name type="scientific">Jannaschia aquimarina</name>
    <dbReference type="NCBI Taxonomy" id="935700"/>
    <lineage>
        <taxon>Bacteria</taxon>
        <taxon>Pseudomonadati</taxon>
        <taxon>Pseudomonadota</taxon>
        <taxon>Alphaproteobacteria</taxon>
        <taxon>Rhodobacterales</taxon>
        <taxon>Roseobacteraceae</taxon>
        <taxon>Jannaschia</taxon>
    </lineage>
</organism>
<dbReference type="PATRIC" id="fig|935700.4.peg.2529"/>
<gene>
    <name evidence="2" type="ORF">jaqu_24550</name>
</gene>
<feature type="region of interest" description="Disordered" evidence="1">
    <location>
        <begin position="78"/>
        <end position="104"/>
    </location>
</feature>
<accession>A0A0D1EJ96</accession>
<dbReference type="STRING" id="935700.jaqu_24550"/>
<sequence length="104" mass="11665">MRDLDAVDLEGIHDRYVTPFKGGPIDPFPGETSYECEIDTNMAEVLGIETDGWIIIVFTPDGRYAKLSWDRFPTVPTDDGSEVKISNVNNPDDAQKPYETHGFN</sequence>
<keyword evidence="3" id="KW-1185">Reference proteome</keyword>
<evidence type="ECO:0000256" key="1">
    <source>
        <dbReference type="SAM" id="MobiDB-lite"/>
    </source>
</evidence>
<reference evidence="2 3" key="1">
    <citation type="submission" date="2015-02" db="EMBL/GenBank/DDBJ databases">
        <title>Genome Sequence of Jannaschia aquimarina DSM28248, a member of the Roseobacter clade.</title>
        <authorList>
            <person name="Voget S."/>
            <person name="Daniel R."/>
        </authorList>
    </citation>
    <scope>NUCLEOTIDE SEQUENCE [LARGE SCALE GENOMIC DNA]</scope>
    <source>
        <strain evidence="2 3">GSW-M26</strain>
    </source>
</reference>
<evidence type="ECO:0000313" key="3">
    <source>
        <dbReference type="Proteomes" id="UP000032232"/>
    </source>
</evidence>
<dbReference type="AlphaFoldDB" id="A0A0D1EJ96"/>
<protein>
    <submittedName>
        <fullName evidence="2">Uncharacterized protein</fullName>
    </submittedName>
</protein>